<dbReference type="PROSITE" id="PS51419">
    <property type="entry name" value="RAB"/>
    <property type="match status" value="1"/>
</dbReference>
<dbReference type="SMART" id="SM00175">
    <property type="entry name" value="RAB"/>
    <property type="match status" value="1"/>
</dbReference>
<dbReference type="GO" id="GO:0007165">
    <property type="term" value="P:signal transduction"/>
    <property type="evidence" value="ECO:0007669"/>
    <property type="project" value="InterPro"/>
</dbReference>
<dbReference type="InterPro" id="IPR000210">
    <property type="entry name" value="BTB/POZ_dom"/>
</dbReference>
<sequence>MNENDKIMILGDSKVGKTTLKKSFQNMFLCEIDEEWEKAYQMLLGYRDQDYFLGIRDFIRQEPTDVLVDHYCSKFSYFILMYSVTSKESFTKAQQIMEKLQIHGEQRKRYVLFANKINCPETSENRVVSAEEGQNLAQTYDCPYYECSLEAKEKMESIFVNILHYFIVLKERIGYSDLIQDFENLFERQEFCDHAFQLQNDEKIGVHKLIIQSKLNISLKKIQKVLLTISPEQSKHFLKWIYCGYTKNSNYPQINQICEKLNLDFKNFSGVTKLLDDLKCLYENNKNKDFTLKIGQTNIKAHKLILAARSDLFRGLFLACKKSCNQVNDYSNKSSLVIQNLIHFFYTNEVPLQLIKKDSFHFLQLIDYYQLNTQTSLNNKRFSIKNKKACSIM</sequence>
<dbReference type="SMART" id="SM00173">
    <property type="entry name" value="RAS"/>
    <property type="match status" value="1"/>
</dbReference>
<dbReference type="PRINTS" id="PR00449">
    <property type="entry name" value="RASTRNSFRMNG"/>
</dbReference>
<dbReference type="InterPro" id="IPR020849">
    <property type="entry name" value="Small_GTPase_Ras-type"/>
</dbReference>
<dbReference type="CDD" id="cd18186">
    <property type="entry name" value="BTB_POZ_ZBTB_KLHL-like"/>
    <property type="match status" value="1"/>
</dbReference>
<dbReference type="EMBL" id="JANTQA010000063">
    <property type="protein sequence ID" value="KAJ3427430.1"/>
    <property type="molecule type" value="Genomic_DNA"/>
</dbReference>
<keyword evidence="1" id="KW-0547">Nucleotide-binding</keyword>
<dbReference type="GO" id="GO:0003924">
    <property type="term" value="F:GTPase activity"/>
    <property type="evidence" value="ECO:0007669"/>
    <property type="project" value="InterPro"/>
</dbReference>
<dbReference type="Pfam" id="PF00071">
    <property type="entry name" value="Ras"/>
    <property type="match status" value="1"/>
</dbReference>
<dbReference type="GO" id="GO:0005525">
    <property type="term" value="F:GTP binding"/>
    <property type="evidence" value="ECO:0007669"/>
    <property type="project" value="UniProtKB-KW"/>
</dbReference>
<dbReference type="SUPFAM" id="SSF54695">
    <property type="entry name" value="POZ domain"/>
    <property type="match status" value="2"/>
</dbReference>
<dbReference type="Proteomes" id="UP001146793">
    <property type="component" value="Unassembled WGS sequence"/>
</dbReference>
<dbReference type="PANTHER" id="PTHR24070">
    <property type="entry name" value="RAS, DI-RAS, AND RHEB FAMILY MEMBERS OF SMALL GTPASE SUPERFAMILY"/>
    <property type="match status" value="1"/>
</dbReference>
<organism evidence="4 5">
    <name type="scientific">Anaeramoeba flamelloides</name>
    <dbReference type="NCBI Taxonomy" id="1746091"/>
    <lineage>
        <taxon>Eukaryota</taxon>
        <taxon>Metamonada</taxon>
        <taxon>Anaeramoebidae</taxon>
        <taxon>Anaeramoeba</taxon>
    </lineage>
</organism>
<dbReference type="InterPro" id="IPR001806">
    <property type="entry name" value="Small_GTPase"/>
</dbReference>
<accession>A0AAV7YEP2</accession>
<dbReference type="SMART" id="SM00225">
    <property type="entry name" value="BTB"/>
    <property type="match status" value="1"/>
</dbReference>
<dbReference type="Gene3D" id="3.30.710.10">
    <property type="entry name" value="Potassium Channel Kv1.1, Chain A"/>
    <property type="match status" value="2"/>
</dbReference>
<dbReference type="PROSITE" id="PS50097">
    <property type="entry name" value="BTB"/>
    <property type="match status" value="1"/>
</dbReference>
<dbReference type="InterPro" id="IPR011333">
    <property type="entry name" value="SKP1/BTB/POZ_sf"/>
</dbReference>
<evidence type="ECO:0000256" key="1">
    <source>
        <dbReference type="ARBA" id="ARBA00022741"/>
    </source>
</evidence>
<dbReference type="Pfam" id="PF00651">
    <property type="entry name" value="BTB"/>
    <property type="match status" value="1"/>
</dbReference>
<gene>
    <name evidence="4" type="ORF">M0812_27015</name>
</gene>
<keyword evidence="2" id="KW-0342">GTP-binding</keyword>
<dbReference type="Gene3D" id="3.40.50.300">
    <property type="entry name" value="P-loop containing nucleotide triphosphate hydrolases"/>
    <property type="match status" value="1"/>
</dbReference>
<evidence type="ECO:0000256" key="2">
    <source>
        <dbReference type="ARBA" id="ARBA00023134"/>
    </source>
</evidence>
<comment type="caution">
    <text evidence="4">The sequence shown here is derived from an EMBL/GenBank/DDBJ whole genome shotgun (WGS) entry which is preliminary data.</text>
</comment>
<dbReference type="AlphaFoldDB" id="A0AAV7YEP2"/>
<name>A0AAV7YEP2_9EUKA</name>
<reference evidence="4" key="1">
    <citation type="submission" date="2022-08" db="EMBL/GenBank/DDBJ databases">
        <title>Novel sulphate-reducing endosymbionts in the free-living metamonad Anaeramoeba.</title>
        <authorList>
            <person name="Jerlstrom-Hultqvist J."/>
            <person name="Cepicka I."/>
            <person name="Gallot-Lavallee L."/>
            <person name="Salas-Leiva D."/>
            <person name="Curtis B.A."/>
            <person name="Zahonova K."/>
            <person name="Pipaliya S."/>
            <person name="Dacks J."/>
            <person name="Roger A.J."/>
        </authorList>
    </citation>
    <scope>NUCLEOTIDE SEQUENCE</scope>
    <source>
        <strain evidence="4">Busselton2</strain>
    </source>
</reference>
<evidence type="ECO:0000259" key="3">
    <source>
        <dbReference type="PROSITE" id="PS50097"/>
    </source>
</evidence>
<dbReference type="PROSITE" id="PS51421">
    <property type="entry name" value="RAS"/>
    <property type="match status" value="1"/>
</dbReference>
<dbReference type="SUPFAM" id="SSF52540">
    <property type="entry name" value="P-loop containing nucleoside triphosphate hydrolases"/>
    <property type="match status" value="1"/>
</dbReference>
<proteinExistence type="predicted"/>
<feature type="domain" description="BTB" evidence="3">
    <location>
        <begin position="288"/>
        <end position="354"/>
    </location>
</feature>
<evidence type="ECO:0000313" key="4">
    <source>
        <dbReference type="EMBL" id="KAJ3427430.1"/>
    </source>
</evidence>
<dbReference type="GO" id="GO:0016020">
    <property type="term" value="C:membrane"/>
    <property type="evidence" value="ECO:0007669"/>
    <property type="project" value="InterPro"/>
</dbReference>
<protein>
    <submittedName>
        <fullName evidence="4">Ras di-ras and rheb family members of small gtpase superfamily</fullName>
    </submittedName>
</protein>
<dbReference type="InterPro" id="IPR027417">
    <property type="entry name" value="P-loop_NTPase"/>
</dbReference>
<evidence type="ECO:0000313" key="5">
    <source>
        <dbReference type="Proteomes" id="UP001146793"/>
    </source>
</evidence>